<dbReference type="Pfam" id="PF05860">
    <property type="entry name" value="TPS"/>
    <property type="match status" value="1"/>
</dbReference>
<dbReference type="InterPro" id="IPR008638">
    <property type="entry name" value="FhaB/CdiA-like_TPS"/>
</dbReference>
<accession>A0A9X4IDX3</accession>
<feature type="compositionally biased region" description="Polar residues" evidence="1">
    <location>
        <begin position="868"/>
        <end position="888"/>
    </location>
</feature>
<dbReference type="Gene3D" id="2.160.20.10">
    <property type="entry name" value="Single-stranded right-handed beta-helix, Pectin lyase-like"/>
    <property type="match status" value="1"/>
</dbReference>
<dbReference type="SUPFAM" id="SSF51126">
    <property type="entry name" value="Pectin lyase-like"/>
    <property type="match status" value="1"/>
</dbReference>
<protein>
    <submittedName>
        <fullName evidence="3">Filamentous hemagglutinin N-terminal domain-containing protein</fullName>
    </submittedName>
</protein>
<reference evidence="3" key="1">
    <citation type="submission" date="2022-10" db="EMBL/GenBank/DDBJ databases">
        <authorList>
            <person name="Boutroux M."/>
        </authorList>
    </citation>
    <scope>NUCLEOTIDE SEQUENCE</scope>
    <source>
        <strain evidence="3">51.81</strain>
    </source>
</reference>
<dbReference type="InterPro" id="IPR012334">
    <property type="entry name" value="Pectin_lyas_fold"/>
</dbReference>
<evidence type="ECO:0000313" key="4">
    <source>
        <dbReference type="EMBL" id="WWY02783.1"/>
    </source>
</evidence>
<sequence>MNKTGCKVILNSTDNTLTAVAGNGARGEINAPAGTAVSDGLTPGTPGFRMRTAAFSVLLAAAAGPAWAAGIQADTSAPSNQQPTVLQTANGLPQVNIQTPTAGGVSVNQYRQFDVDRQGAVLNNSRRTVQTRQAGWIQGNPWLARGEAKVIVNQVNSADPSLLGGYIEVAGRRAEVVLANPAGIQANGGGFIHASGVTLSTGRPLFDNGRLSGFRVRDGNISINGGGLDTAGADYTRILARTAQIHAGVWAQDLSVVAGANDVAADGRHTAVSDGRPAPAAAVDTAQLGGMYAGRITLIATGRGSAAGNAGQIFAAAGGVTLSADGKIGNSGSIVAADSVQNSTAAAVSVQTADFANSGTVSSQGETGILTRNLDNSGLITSAGGLRIRTQNLDNRQTLQGARLDMETRRLDNSGRIAQTGMQELAVAADSLINSGLTGQAPEDGGSITAGGGIGLSTQSRLPNTGKLYLTGLNAQGSLLDNRQGTIITRRADITAQTWDNRRGSLQSAGSLHAALQNLDNRNGRIAVNQNAGIRAQNIANQNGQIDTGRLNAQTARLDNTEGRILSGGSTGLHISDGLDNRNGLIAAAADVQIQDSGRQNLNIRNPSGEILAGQNLGIQAGSLAAQGILAANRNLAVRLKNSLTLEQDIRAGESLTLKTEGGLNNSHTLEGGRSVLVEAANIDNTVSGRIQSGSDTRLKAADITNRGLINSNGLTLLKAGGTVSNTGTGRIYGDRVAVEAEKLLNRGEKTAGGETKAATVAARRHLAVGAGKIGNQDGAKLSGEGSLNIGGRLDNHHQASGTADSLVNAGAVIEAGTDARISVQSLQNVNAHFELEEYPAETGGQIKEYARAGEADRYREGRDGHYDNSQGKKTSRRQASISPTAAG</sequence>
<evidence type="ECO:0000259" key="2">
    <source>
        <dbReference type="SMART" id="SM00912"/>
    </source>
</evidence>
<dbReference type="AlphaFoldDB" id="A0A9X4IDX3"/>
<evidence type="ECO:0000313" key="3">
    <source>
        <dbReference type="EMBL" id="MDD9327627.1"/>
    </source>
</evidence>
<dbReference type="RefSeq" id="WP_274584861.1">
    <property type="nucleotide sequence ID" value="NZ_CP146598.1"/>
</dbReference>
<dbReference type="NCBIfam" id="TIGR01901">
    <property type="entry name" value="adhes_NPXG"/>
    <property type="match status" value="1"/>
</dbReference>
<dbReference type="SMART" id="SM00912">
    <property type="entry name" value="Haemagg_act"/>
    <property type="match status" value="1"/>
</dbReference>
<dbReference type="Proteomes" id="UP001149607">
    <property type="component" value="Chromosome"/>
</dbReference>
<dbReference type="NCBIfam" id="TIGR01731">
    <property type="entry name" value="fil_hemag_20aa"/>
    <property type="match status" value="10"/>
</dbReference>
<dbReference type="InterPro" id="IPR011050">
    <property type="entry name" value="Pectin_lyase_fold/virulence"/>
</dbReference>
<evidence type="ECO:0000313" key="5">
    <source>
        <dbReference type="Proteomes" id="UP001149607"/>
    </source>
</evidence>
<feature type="region of interest" description="Disordered" evidence="1">
    <location>
        <begin position="845"/>
        <end position="888"/>
    </location>
</feature>
<dbReference type="EMBL" id="JAPQFL010000002">
    <property type="protein sequence ID" value="MDD9327627.1"/>
    <property type="molecule type" value="Genomic_DNA"/>
</dbReference>
<evidence type="ECO:0000256" key="1">
    <source>
        <dbReference type="SAM" id="MobiDB-lite"/>
    </source>
</evidence>
<proteinExistence type="predicted"/>
<dbReference type="InterPro" id="IPR010069">
    <property type="entry name" value="CdiA_FHA1_rpt"/>
</dbReference>
<feature type="compositionally biased region" description="Basic and acidic residues" evidence="1">
    <location>
        <begin position="849"/>
        <end position="867"/>
    </location>
</feature>
<organism evidence="3">
    <name type="scientific">Neisseria leonii</name>
    <dbReference type="NCBI Taxonomy" id="2995413"/>
    <lineage>
        <taxon>Bacteria</taxon>
        <taxon>Pseudomonadati</taxon>
        <taxon>Pseudomonadota</taxon>
        <taxon>Betaproteobacteria</taxon>
        <taxon>Neisseriales</taxon>
        <taxon>Neisseriaceae</taxon>
        <taxon>Neisseria</taxon>
    </lineage>
</organism>
<feature type="domain" description="Filamentous haemagglutinin FhaB/tRNA nuclease CdiA-like TPS" evidence="2">
    <location>
        <begin position="89"/>
        <end position="209"/>
    </location>
</feature>
<gene>
    <name evidence="3" type="ORF">ORY91_001033</name>
    <name evidence="4" type="ORF">V9W64_08785</name>
</gene>
<keyword evidence="5" id="KW-1185">Reference proteome</keyword>
<dbReference type="EMBL" id="CP146598">
    <property type="protein sequence ID" value="WWY02783.1"/>
    <property type="molecule type" value="Genomic_DNA"/>
</dbReference>
<reference evidence="4" key="2">
    <citation type="submission" date="2024-02" db="EMBL/GenBank/DDBJ databases">
        <title>Neisseria leonii sp. nov.</title>
        <authorList>
            <person name="Boutroux M."/>
            <person name="Favre-Rochex S."/>
            <person name="Gorgette O."/>
            <person name="Touak G."/>
            <person name="Muhle E."/>
            <person name="Chesneau O."/>
            <person name="Clermont D."/>
            <person name="Rahi P."/>
        </authorList>
    </citation>
    <scope>NUCLEOTIDE SEQUENCE</scope>
    <source>
        <strain evidence="4">51.81</strain>
    </source>
</reference>
<name>A0A9X4IDX3_9NEIS</name>